<comment type="caution">
    <text evidence="1">The sequence shown here is derived from an EMBL/GenBank/DDBJ whole genome shotgun (WGS) entry which is preliminary data.</text>
</comment>
<reference evidence="1" key="1">
    <citation type="submission" date="2021-06" db="EMBL/GenBank/DDBJ databases">
        <authorList>
            <person name="Kallberg Y."/>
            <person name="Tangrot J."/>
            <person name="Rosling A."/>
        </authorList>
    </citation>
    <scope>NUCLEOTIDE SEQUENCE</scope>
    <source>
        <strain evidence="1">IA702</strain>
    </source>
</reference>
<sequence length="526" mass="61179">MEPRLVVNDILDKLEANIPINTNVREESHSVDDPYFTINALGNLKEKTHLENLLRFIKSERYRNNVDLATCAKFVTRILSEHLREAINPENFAPVLKLFNTYKDENNNVVFREYFCLLIQQLLHQGYTPMSTWFLSLKFIYEEARSLIFVGSNGEGIDKLMKDTAMFVKTQCHKIRETVAYENLFLCRLVESVLVESEKNTNVEIDRMLTLCEGLLELAISQPDVHEVVINELGVIINHSDFFVVQSTIINLSLYWNEFAFRIDPILQEIRLDEDTGEKLLVGVKLPHKLRQMMYNSMIDTYINYVTTFEKDIRWCIDNNEDIIFSVELPDPNVFNELPDVKALTSNFAHIAKNDILDFIGYLGHYASNASFRFSARILLTLHTFYELINSNITFLQDVDFVNTIADFYLCIWLYLLAKPLDSTAAKQKVKFSTVMAIFLHFFDVSQTWLWKRKLSYVFFLRVLVNICKRLDEEYLKLILAIFDKLSIDIPLSVIAMNPGDLMMIADSVDWLDILQQRINNITNTS</sequence>
<organism evidence="1 2">
    <name type="scientific">Paraglomus occultum</name>
    <dbReference type="NCBI Taxonomy" id="144539"/>
    <lineage>
        <taxon>Eukaryota</taxon>
        <taxon>Fungi</taxon>
        <taxon>Fungi incertae sedis</taxon>
        <taxon>Mucoromycota</taxon>
        <taxon>Glomeromycotina</taxon>
        <taxon>Glomeromycetes</taxon>
        <taxon>Paraglomerales</taxon>
        <taxon>Paraglomeraceae</taxon>
        <taxon>Paraglomus</taxon>
    </lineage>
</organism>
<name>A0A9N9C520_9GLOM</name>
<evidence type="ECO:0000313" key="2">
    <source>
        <dbReference type="Proteomes" id="UP000789572"/>
    </source>
</evidence>
<protein>
    <submittedName>
        <fullName evidence="1">10649_t:CDS:1</fullName>
    </submittedName>
</protein>
<accession>A0A9N9C520</accession>
<proteinExistence type="predicted"/>
<dbReference type="EMBL" id="CAJVPJ010001358">
    <property type="protein sequence ID" value="CAG8587983.1"/>
    <property type="molecule type" value="Genomic_DNA"/>
</dbReference>
<dbReference type="AlphaFoldDB" id="A0A9N9C520"/>
<dbReference type="OrthoDB" id="2426575at2759"/>
<dbReference type="Proteomes" id="UP000789572">
    <property type="component" value="Unassembled WGS sequence"/>
</dbReference>
<gene>
    <name evidence="1" type="ORF">POCULU_LOCUS6820</name>
</gene>
<keyword evidence="2" id="KW-1185">Reference proteome</keyword>
<evidence type="ECO:0000313" key="1">
    <source>
        <dbReference type="EMBL" id="CAG8587983.1"/>
    </source>
</evidence>